<dbReference type="EMBL" id="JADBEM010000001">
    <property type="protein sequence ID" value="MBE1612523.1"/>
    <property type="molecule type" value="Genomic_DNA"/>
</dbReference>
<name>A0A927N960_9ACTN</name>
<evidence type="ECO:0000256" key="15">
    <source>
        <dbReference type="ARBA" id="ARBA00048407"/>
    </source>
</evidence>
<accession>A0A927N960</accession>
<dbReference type="GO" id="GO:0047091">
    <property type="term" value="F:L-lysine 6-monooxygenase (NADPH) activity"/>
    <property type="evidence" value="ECO:0007669"/>
    <property type="project" value="UniProtKB-EC"/>
</dbReference>
<dbReference type="PANTHER" id="PTHR42802">
    <property type="entry name" value="MONOOXYGENASE"/>
    <property type="match status" value="1"/>
</dbReference>
<dbReference type="PANTHER" id="PTHR42802:SF1">
    <property type="entry name" value="L-ORNITHINE N(5)-MONOOXYGENASE"/>
    <property type="match status" value="1"/>
</dbReference>
<evidence type="ECO:0000256" key="3">
    <source>
        <dbReference type="ARBA" id="ARBA00007588"/>
    </source>
</evidence>
<keyword evidence="9 17" id="KW-0560">Oxidoreductase</keyword>
<comment type="cofactor">
    <cofactor evidence="1">
        <name>FAD</name>
        <dbReference type="ChEBI" id="CHEBI:57692"/>
    </cofactor>
</comment>
<evidence type="ECO:0000256" key="5">
    <source>
        <dbReference type="ARBA" id="ARBA00016406"/>
    </source>
</evidence>
<keyword evidence="8" id="KW-0521">NADP</keyword>
<keyword evidence="10" id="KW-0503">Monooxygenase</keyword>
<evidence type="ECO:0000256" key="1">
    <source>
        <dbReference type="ARBA" id="ARBA00001974"/>
    </source>
</evidence>
<organism evidence="17 18">
    <name type="scientific">Actinopolymorpha pittospori</name>
    <dbReference type="NCBI Taxonomy" id="648752"/>
    <lineage>
        <taxon>Bacteria</taxon>
        <taxon>Bacillati</taxon>
        <taxon>Actinomycetota</taxon>
        <taxon>Actinomycetes</taxon>
        <taxon>Propionibacteriales</taxon>
        <taxon>Actinopolymorphaceae</taxon>
        <taxon>Actinopolymorpha</taxon>
    </lineage>
</organism>
<protein>
    <recommendedName>
        <fullName evidence="5">L-lysine N6-monooxygenase MbtG</fullName>
        <ecNumber evidence="4">1.14.13.59</ecNumber>
    </recommendedName>
    <alternativeName>
        <fullName evidence="14">Lysine 6-N-hydroxylase</fullName>
    </alternativeName>
    <alternativeName>
        <fullName evidence="13">Lysine N6-hydroxylase</fullName>
    </alternativeName>
    <alternativeName>
        <fullName evidence="11">Lysine-N-oxygenase</fullName>
    </alternativeName>
    <alternativeName>
        <fullName evidence="12">Mycobactin synthase protein G</fullName>
    </alternativeName>
</protein>
<evidence type="ECO:0000256" key="13">
    <source>
        <dbReference type="ARBA" id="ARBA00032493"/>
    </source>
</evidence>
<gene>
    <name evidence="17" type="ORF">HEB94_009371</name>
</gene>
<dbReference type="RefSeq" id="WP_337918427.1">
    <property type="nucleotide sequence ID" value="NZ_BAABJL010000194.1"/>
</dbReference>
<sequence length="458" mass="50611">MSTVTASTPYDLLGVGIGPFNLALAALADGVPDIRSVFLDSSPEFSWHPGLLFEDARLQVPFLADLVTLVDPTSPWSFLNYLRTHDRLFPFYSAERFHVPRREYDHYCRWVSRGLPSCRFGARVTGISWNDTAGVFEVTWTGAGRAETVAARNVVLGIGTRPQVPAAFADLLGNRVFHAADYLRRRPGLDAAKDIAVIGSGQTGAEVFLDLLRDTTGSQRLHWLTRSPAFAPMEYSKLGLEHFTPDYTAYFRELPEPVRDRLVPAQWQLYKGISADTIAQIHDLLYDRSIEGRWPAATLTPHVDVVGVRDLGQAGIELCCRQREQDRSFTVRVDAAVLATGYSPAPPDFLDPMRSLVEWDDRGRYQVDAHHRVRLAGQVRDGLYVQNAELHTHGVGTPDLGLGAHRAAVILNALTGRTAYALPPRTAFTSFGVHPPAGPATQPPTLDPEDTRAPARTR</sequence>
<comment type="caution">
    <text evidence="17">The sequence shown here is derived from an EMBL/GenBank/DDBJ whole genome shotgun (WGS) entry which is preliminary data.</text>
</comment>
<dbReference type="Gene3D" id="3.50.50.60">
    <property type="entry name" value="FAD/NAD(P)-binding domain"/>
    <property type="match status" value="1"/>
</dbReference>
<comment type="similarity">
    <text evidence="3">Belongs to the lysine N(6)-hydroxylase/L-ornithine N(5)-oxygenase family.</text>
</comment>
<comment type="pathway">
    <text evidence="2">Siderophore biosynthesis.</text>
</comment>
<evidence type="ECO:0000313" key="18">
    <source>
        <dbReference type="Proteomes" id="UP000638648"/>
    </source>
</evidence>
<evidence type="ECO:0000256" key="14">
    <source>
        <dbReference type="ARBA" id="ARBA00032738"/>
    </source>
</evidence>
<feature type="compositionally biased region" description="Basic and acidic residues" evidence="16">
    <location>
        <begin position="449"/>
        <end position="458"/>
    </location>
</feature>
<comment type="catalytic activity">
    <reaction evidence="15">
        <text>L-lysine + NADPH + O2 = N(6)-hydroxy-L-lysine + NADP(+) + H2O</text>
        <dbReference type="Rhea" id="RHEA:23228"/>
        <dbReference type="ChEBI" id="CHEBI:15377"/>
        <dbReference type="ChEBI" id="CHEBI:15379"/>
        <dbReference type="ChEBI" id="CHEBI:32551"/>
        <dbReference type="ChEBI" id="CHEBI:57783"/>
        <dbReference type="ChEBI" id="CHEBI:57820"/>
        <dbReference type="ChEBI" id="CHEBI:58349"/>
        <dbReference type="EC" id="1.14.13.59"/>
    </reaction>
</comment>
<feature type="region of interest" description="Disordered" evidence="16">
    <location>
        <begin position="431"/>
        <end position="458"/>
    </location>
</feature>
<evidence type="ECO:0000313" key="17">
    <source>
        <dbReference type="EMBL" id="MBE1612523.1"/>
    </source>
</evidence>
<evidence type="ECO:0000256" key="6">
    <source>
        <dbReference type="ARBA" id="ARBA00022630"/>
    </source>
</evidence>
<evidence type="ECO:0000256" key="16">
    <source>
        <dbReference type="SAM" id="MobiDB-lite"/>
    </source>
</evidence>
<dbReference type="Proteomes" id="UP000638648">
    <property type="component" value="Unassembled WGS sequence"/>
</dbReference>
<evidence type="ECO:0000256" key="8">
    <source>
        <dbReference type="ARBA" id="ARBA00022857"/>
    </source>
</evidence>
<evidence type="ECO:0000256" key="2">
    <source>
        <dbReference type="ARBA" id="ARBA00004924"/>
    </source>
</evidence>
<reference evidence="17" key="1">
    <citation type="submission" date="2020-10" db="EMBL/GenBank/DDBJ databases">
        <title>Sequencing the genomes of 1000 actinobacteria strains.</title>
        <authorList>
            <person name="Klenk H.-P."/>
        </authorList>
    </citation>
    <scope>NUCLEOTIDE SEQUENCE</scope>
    <source>
        <strain evidence="17">DSM 45354</strain>
    </source>
</reference>
<dbReference type="Pfam" id="PF13434">
    <property type="entry name" value="Lys_Orn_oxgnase"/>
    <property type="match status" value="1"/>
</dbReference>
<evidence type="ECO:0000256" key="4">
    <source>
        <dbReference type="ARBA" id="ARBA00013076"/>
    </source>
</evidence>
<keyword evidence="7" id="KW-0274">FAD</keyword>
<feature type="compositionally biased region" description="Pro residues" evidence="16">
    <location>
        <begin position="436"/>
        <end position="446"/>
    </location>
</feature>
<evidence type="ECO:0000256" key="12">
    <source>
        <dbReference type="ARBA" id="ARBA00031158"/>
    </source>
</evidence>
<keyword evidence="18" id="KW-1185">Reference proteome</keyword>
<keyword evidence="6" id="KW-0285">Flavoprotein</keyword>
<evidence type="ECO:0000256" key="7">
    <source>
        <dbReference type="ARBA" id="ARBA00022827"/>
    </source>
</evidence>
<evidence type="ECO:0000256" key="11">
    <source>
        <dbReference type="ARBA" id="ARBA00029939"/>
    </source>
</evidence>
<evidence type="ECO:0000256" key="9">
    <source>
        <dbReference type="ARBA" id="ARBA00023002"/>
    </source>
</evidence>
<dbReference type="InterPro" id="IPR025700">
    <property type="entry name" value="Lys/Orn_oxygenase"/>
</dbReference>
<dbReference type="InterPro" id="IPR036188">
    <property type="entry name" value="FAD/NAD-bd_sf"/>
</dbReference>
<dbReference type="SUPFAM" id="SSF51905">
    <property type="entry name" value="FAD/NAD(P)-binding domain"/>
    <property type="match status" value="2"/>
</dbReference>
<proteinExistence type="inferred from homology"/>
<evidence type="ECO:0000256" key="10">
    <source>
        <dbReference type="ARBA" id="ARBA00023033"/>
    </source>
</evidence>
<dbReference type="EC" id="1.14.13.59" evidence="4"/>
<dbReference type="AlphaFoldDB" id="A0A927N960"/>